<dbReference type="GO" id="GO:0003700">
    <property type="term" value="F:DNA-binding transcription factor activity"/>
    <property type="evidence" value="ECO:0007669"/>
    <property type="project" value="TreeGrafter"/>
</dbReference>
<protein>
    <submittedName>
        <fullName evidence="3">Transcriptional regulator</fullName>
    </submittedName>
</protein>
<dbReference type="PROSITE" id="PS50943">
    <property type="entry name" value="HTH_CROC1"/>
    <property type="match status" value="1"/>
</dbReference>
<organism evidence="3 4">
    <name type="scientific">Faecalibacterium gallinarum</name>
    <dbReference type="NCBI Taxonomy" id="2903556"/>
    <lineage>
        <taxon>Bacteria</taxon>
        <taxon>Bacillati</taxon>
        <taxon>Bacillota</taxon>
        <taxon>Clostridia</taxon>
        <taxon>Eubacteriales</taxon>
        <taxon>Oscillospiraceae</taxon>
        <taxon>Faecalibacterium</taxon>
    </lineage>
</organism>
<dbReference type="PANTHER" id="PTHR46797:SF1">
    <property type="entry name" value="METHYLPHOSPHONATE SYNTHASE"/>
    <property type="match status" value="1"/>
</dbReference>
<reference evidence="3" key="1">
    <citation type="journal article" date="2022" name="Int. J. Syst. Evol. Microbiol.">
        <title>Genome-based, phenotypic and chemotaxonomic classification of Faecalibacterium strains: proposal of three novel species Faecalibacterium duncaniae sp. nov., Faecalibacterium hattorii sp. nov. and Faecalibacterium gallinarum sp. nov. .</title>
        <authorList>
            <person name="Sakamoto M."/>
            <person name="Sakurai N."/>
            <person name="Tanno H."/>
            <person name="Iino T."/>
            <person name="Ohkuma M."/>
            <person name="Endo A."/>
        </authorList>
    </citation>
    <scope>NUCLEOTIDE SEQUENCE</scope>
    <source>
        <strain evidence="3">JCM 17207</strain>
    </source>
</reference>
<dbReference type="Gene3D" id="1.10.260.40">
    <property type="entry name" value="lambda repressor-like DNA-binding domains"/>
    <property type="match status" value="1"/>
</dbReference>
<dbReference type="Proteomes" id="UP001055185">
    <property type="component" value="Unassembled WGS sequence"/>
</dbReference>
<dbReference type="GO" id="GO:0005829">
    <property type="term" value="C:cytosol"/>
    <property type="evidence" value="ECO:0007669"/>
    <property type="project" value="TreeGrafter"/>
</dbReference>
<dbReference type="GO" id="GO:0003677">
    <property type="term" value="F:DNA binding"/>
    <property type="evidence" value="ECO:0007669"/>
    <property type="project" value="UniProtKB-KW"/>
</dbReference>
<evidence type="ECO:0000259" key="2">
    <source>
        <dbReference type="PROSITE" id="PS50943"/>
    </source>
</evidence>
<sequence>MESLFGQRLRQQRKANGWTLEQFAERAGLSTNYVGDLERGKKSPSLETFIRLVEVLGISADALIRDTVAPASHVADDELNQKLSILTPKQKKAAVDILNAYIENLPYIISE</sequence>
<evidence type="ECO:0000313" key="3">
    <source>
        <dbReference type="EMBL" id="GJN64818.1"/>
    </source>
</evidence>
<dbReference type="Pfam" id="PF01381">
    <property type="entry name" value="HTH_3"/>
    <property type="match status" value="1"/>
</dbReference>
<dbReference type="RefSeq" id="WP_238317006.1">
    <property type="nucleotide sequence ID" value="NZ_BQKV01000044.1"/>
</dbReference>
<gene>
    <name evidence="3" type="ORF">JCM17207_14430</name>
</gene>
<keyword evidence="4" id="KW-1185">Reference proteome</keyword>
<dbReference type="EMBL" id="BQKV01000044">
    <property type="protein sequence ID" value="GJN64818.1"/>
    <property type="molecule type" value="Genomic_DNA"/>
</dbReference>
<dbReference type="InterPro" id="IPR010982">
    <property type="entry name" value="Lambda_DNA-bd_dom_sf"/>
</dbReference>
<feature type="domain" description="HTH cro/C1-type" evidence="2">
    <location>
        <begin position="9"/>
        <end position="63"/>
    </location>
</feature>
<dbReference type="SMART" id="SM00530">
    <property type="entry name" value="HTH_XRE"/>
    <property type="match status" value="1"/>
</dbReference>
<proteinExistence type="predicted"/>
<dbReference type="PANTHER" id="PTHR46797">
    <property type="entry name" value="HTH-TYPE TRANSCRIPTIONAL REGULATOR"/>
    <property type="match status" value="1"/>
</dbReference>
<dbReference type="AlphaFoldDB" id="A0AA37IZ10"/>
<dbReference type="InterPro" id="IPR050807">
    <property type="entry name" value="TransReg_Diox_bact_type"/>
</dbReference>
<dbReference type="InterPro" id="IPR001387">
    <property type="entry name" value="Cro/C1-type_HTH"/>
</dbReference>
<dbReference type="SUPFAM" id="SSF47413">
    <property type="entry name" value="lambda repressor-like DNA-binding domains"/>
    <property type="match status" value="1"/>
</dbReference>
<comment type="caution">
    <text evidence="3">The sequence shown here is derived from an EMBL/GenBank/DDBJ whole genome shotgun (WGS) entry which is preliminary data.</text>
</comment>
<keyword evidence="1" id="KW-0238">DNA-binding</keyword>
<evidence type="ECO:0000313" key="4">
    <source>
        <dbReference type="Proteomes" id="UP001055185"/>
    </source>
</evidence>
<name>A0AA37IZ10_9FIRM</name>
<dbReference type="CDD" id="cd00093">
    <property type="entry name" value="HTH_XRE"/>
    <property type="match status" value="1"/>
</dbReference>
<evidence type="ECO:0000256" key="1">
    <source>
        <dbReference type="ARBA" id="ARBA00023125"/>
    </source>
</evidence>
<accession>A0AA37IZ10</accession>